<keyword evidence="9" id="KW-1185">Reference proteome</keyword>
<dbReference type="Proteomes" id="UP000095512">
    <property type="component" value="Unassembled WGS sequence"/>
</dbReference>
<dbReference type="Gene3D" id="1.10.10.10">
    <property type="entry name" value="Winged helix-like DNA-binding domain superfamily/Winged helix DNA-binding domain"/>
    <property type="match status" value="1"/>
</dbReference>
<dbReference type="PANTHER" id="PTHR34580">
    <property type="match status" value="1"/>
</dbReference>
<evidence type="ECO:0000313" key="10">
    <source>
        <dbReference type="Proteomes" id="UP000315200"/>
    </source>
</evidence>
<dbReference type="InterPro" id="IPR028349">
    <property type="entry name" value="PafC-like"/>
</dbReference>
<dbReference type="Proteomes" id="UP000251853">
    <property type="component" value="Unassembled WGS sequence"/>
</dbReference>
<dbReference type="GO" id="GO:0003677">
    <property type="term" value="F:DNA binding"/>
    <property type="evidence" value="ECO:0007669"/>
    <property type="project" value="UniProtKB-KW"/>
</dbReference>
<dbReference type="InterPro" id="IPR051534">
    <property type="entry name" value="CBASS_pafABC_assoc_protein"/>
</dbReference>
<name>A0A174E197_9FIRM</name>
<gene>
    <name evidence="5" type="ORF">Ccl03g_03440</name>
    <name evidence="4" type="ORF">ERS852480_00865</name>
    <name evidence="6" type="ORF">G5B26_01395</name>
    <name evidence="7" type="ORF">NCTC11224_00722</name>
</gene>
<protein>
    <submittedName>
        <fullName evidence="5">DNA-binding transcriptional regulator</fullName>
    </submittedName>
    <submittedName>
        <fullName evidence="4">Putative transcriptional regulator</fullName>
    </submittedName>
    <submittedName>
        <fullName evidence="6">YafY family transcriptional regulator</fullName>
    </submittedName>
</protein>
<dbReference type="Proteomes" id="UP000719916">
    <property type="component" value="Unassembled WGS sequence"/>
</dbReference>
<dbReference type="RefSeq" id="WP_002585577.1">
    <property type="nucleotide sequence ID" value="NZ_BJLB01000001.1"/>
</dbReference>
<keyword evidence="5" id="KW-0238">DNA-binding</keyword>
<reference evidence="7 9" key="2">
    <citation type="submission" date="2018-06" db="EMBL/GenBank/DDBJ databases">
        <authorList>
            <consortium name="Pathogen Informatics"/>
            <person name="Doyle S."/>
        </authorList>
    </citation>
    <scope>NUCLEOTIDE SEQUENCE [LARGE SCALE GENOMIC DNA]</scope>
    <source>
        <strain evidence="7 9">NCTC11224</strain>
    </source>
</reference>
<dbReference type="SUPFAM" id="SSF46785">
    <property type="entry name" value="Winged helix' DNA-binding domain"/>
    <property type="match status" value="1"/>
</dbReference>
<dbReference type="PROSITE" id="PS52050">
    <property type="entry name" value="WYL"/>
    <property type="match status" value="1"/>
</dbReference>
<dbReference type="InterPro" id="IPR036388">
    <property type="entry name" value="WH-like_DNA-bd_sf"/>
</dbReference>
<dbReference type="PIRSF" id="PIRSF016838">
    <property type="entry name" value="PafC"/>
    <property type="match status" value="1"/>
</dbReference>
<keyword evidence="1" id="KW-0805">Transcription regulation</keyword>
<dbReference type="InterPro" id="IPR026881">
    <property type="entry name" value="WYL_dom"/>
</dbReference>
<evidence type="ECO:0000313" key="5">
    <source>
        <dbReference type="EMBL" id="GEA34631.1"/>
    </source>
</evidence>
<reference evidence="6 11" key="4">
    <citation type="journal article" date="2020" name="Cell Host Microbe">
        <title>Functional and Genomic Variation between Human-Derived Isolates of Lachnospiraceae Reveals Inter- and Intra-Species Diversity.</title>
        <authorList>
            <person name="Sorbara M.T."/>
            <person name="Littmann E.R."/>
            <person name="Fontana E."/>
            <person name="Moody T.U."/>
            <person name="Kohout C.E."/>
            <person name="Gjonbalaj M."/>
            <person name="Eaton V."/>
            <person name="Seok R."/>
            <person name="Leiner I.M."/>
            <person name="Pamer E.G."/>
        </authorList>
    </citation>
    <scope>NUCLEOTIDE SEQUENCE [LARGE SCALE GENOMIC DNA]</scope>
    <source>
        <strain evidence="6 11">MSK.2.26</strain>
    </source>
</reference>
<sequence>MQESRLFKIVYYLLDKGQATAPELAEKFEVSVRTIYRDIDALSGAGIPVYAEAGRNGGIHLMNDFVLDKGVLSEEEKQEILTALQSINSMNNIDNNQTLQKLSAIFNMSSENWLEVDFSRWGNHGTDNGKFELLKSAVIHRKCVKITYANSSGIINERIVQPLKMSYKSMSWYLKAYCMEKQDYRIFKLTRMIDLEMLTDGFCKSSFPELDESLGQAYNTIVLRFQKNMSYRVYDEFDKTQVSKKENGDLIVSAPMPEDEWLIGFLLSFGTQVDIIEPAYLKDIVAEQAKKIYEKYKS</sequence>
<dbReference type="EMBL" id="UAVW01000001">
    <property type="protein sequence ID" value="SQB04312.1"/>
    <property type="molecule type" value="Genomic_DNA"/>
</dbReference>
<dbReference type="Proteomes" id="UP000315200">
    <property type="component" value="Unassembled WGS sequence"/>
</dbReference>
<dbReference type="InterPro" id="IPR057727">
    <property type="entry name" value="WCX_dom"/>
</dbReference>
<proteinExistence type="predicted"/>
<dbReference type="AlphaFoldDB" id="A0A174E197"/>
<dbReference type="InterPro" id="IPR013196">
    <property type="entry name" value="HTH_11"/>
</dbReference>
<dbReference type="Pfam" id="PF08279">
    <property type="entry name" value="HTH_11"/>
    <property type="match status" value="1"/>
</dbReference>
<evidence type="ECO:0000313" key="4">
    <source>
        <dbReference type="EMBL" id="CUO31464.1"/>
    </source>
</evidence>
<dbReference type="Pfam" id="PF25583">
    <property type="entry name" value="WCX"/>
    <property type="match status" value="1"/>
</dbReference>
<dbReference type="PROSITE" id="PS51000">
    <property type="entry name" value="HTH_DEOR_2"/>
    <property type="match status" value="1"/>
</dbReference>
<evidence type="ECO:0000259" key="3">
    <source>
        <dbReference type="PROSITE" id="PS51000"/>
    </source>
</evidence>
<dbReference type="InterPro" id="IPR001034">
    <property type="entry name" value="DeoR_HTH"/>
</dbReference>
<feature type="domain" description="HTH deoR-type" evidence="3">
    <location>
        <begin position="2"/>
        <end position="57"/>
    </location>
</feature>
<evidence type="ECO:0000313" key="11">
    <source>
        <dbReference type="Proteomes" id="UP000719916"/>
    </source>
</evidence>
<dbReference type="GO" id="GO:0003700">
    <property type="term" value="F:DNA-binding transcription factor activity"/>
    <property type="evidence" value="ECO:0007669"/>
    <property type="project" value="InterPro"/>
</dbReference>
<dbReference type="InterPro" id="IPR036390">
    <property type="entry name" value="WH_DNA-bd_sf"/>
</dbReference>
<evidence type="ECO:0000313" key="6">
    <source>
        <dbReference type="EMBL" id="NSJ42254.1"/>
    </source>
</evidence>
<dbReference type="EMBL" id="JAAISW010000001">
    <property type="protein sequence ID" value="NSJ42254.1"/>
    <property type="molecule type" value="Genomic_DNA"/>
</dbReference>
<reference evidence="4 8" key="1">
    <citation type="submission" date="2015-09" db="EMBL/GenBank/DDBJ databases">
        <authorList>
            <consortium name="Pathogen Informatics"/>
        </authorList>
    </citation>
    <scope>NUCLEOTIDE SEQUENCE [LARGE SCALE GENOMIC DNA]</scope>
    <source>
        <strain evidence="4 8">2789STDY5834865</strain>
    </source>
</reference>
<accession>A0A174E197</accession>
<evidence type="ECO:0000256" key="1">
    <source>
        <dbReference type="ARBA" id="ARBA00023015"/>
    </source>
</evidence>
<dbReference type="EMBL" id="BJLB01000001">
    <property type="protein sequence ID" value="GEA34631.1"/>
    <property type="molecule type" value="Genomic_DNA"/>
</dbReference>
<reference evidence="6" key="5">
    <citation type="submission" date="2020-02" db="EMBL/GenBank/DDBJ databases">
        <authorList>
            <person name="Littmann E."/>
            <person name="Sorbara M."/>
        </authorList>
    </citation>
    <scope>NUCLEOTIDE SEQUENCE</scope>
    <source>
        <strain evidence="6">MSK.2.26</strain>
    </source>
</reference>
<dbReference type="PANTHER" id="PTHR34580:SF1">
    <property type="entry name" value="PROTEIN PAFC"/>
    <property type="match status" value="1"/>
</dbReference>
<keyword evidence="2" id="KW-0804">Transcription</keyword>
<evidence type="ECO:0000313" key="9">
    <source>
        <dbReference type="Proteomes" id="UP000251853"/>
    </source>
</evidence>
<reference evidence="5 10" key="3">
    <citation type="submission" date="2019-06" db="EMBL/GenBank/DDBJ databases">
        <title>Draft genome sequence of [Clostridium] clostridioforme NBRC 113352.</title>
        <authorList>
            <person name="Miura T."/>
            <person name="Furukawa M."/>
            <person name="Shimamura M."/>
            <person name="Ohyama Y."/>
            <person name="Yamazoe A."/>
            <person name="Kawasaki H."/>
        </authorList>
    </citation>
    <scope>NUCLEOTIDE SEQUENCE [LARGE SCALE GENOMIC DNA]</scope>
    <source>
        <strain evidence="5 10">NBRC 113352</strain>
    </source>
</reference>
<organism evidence="4 8">
    <name type="scientific">Enterocloster clostridioformis</name>
    <dbReference type="NCBI Taxonomy" id="1531"/>
    <lineage>
        <taxon>Bacteria</taxon>
        <taxon>Bacillati</taxon>
        <taxon>Bacillota</taxon>
        <taxon>Clostridia</taxon>
        <taxon>Lachnospirales</taxon>
        <taxon>Lachnospiraceae</taxon>
        <taxon>Enterocloster</taxon>
    </lineage>
</organism>
<dbReference type="Pfam" id="PF13280">
    <property type="entry name" value="WYL"/>
    <property type="match status" value="1"/>
</dbReference>
<dbReference type="EMBL" id="CZAB01000004">
    <property type="protein sequence ID" value="CUO31464.1"/>
    <property type="molecule type" value="Genomic_DNA"/>
</dbReference>
<evidence type="ECO:0000313" key="7">
    <source>
        <dbReference type="EMBL" id="SQB04312.1"/>
    </source>
</evidence>
<evidence type="ECO:0000256" key="2">
    <source>
        <dbReference type="ARBA" id="ARBA00023163"/>
    </source>
</evidence>
<evidence type="ECO:0000313" key="8">
    <source>
        <dbReference type="Proteomes" id="UP000095512"/>
    </source>
</evidence>